<organism evidence="1 2">
    <name type="scientific">Panagrellus redivivus</name>
    <name type="common">Microworm</name>
    <dbReference type="NCBI Taxonomy" id="6233"/>
    <lineage>
        <taxon>Eukaryota</taxon>
        <taxon>Metazoa</taxon>
        <taxon>Ecdysozoa</taxon>
        <taxon>Nematoda</taxon>
        <taxon>Chromadorea</taxon>
        <taxon>Rhabditida</taxon>
        <taxon>Tylenchina</taxon>
        <taxon>Panagrolaimomorpha</taxon>
        <taxon>Panagrolaimoidea</taxon>
        <taxon>Panagrolaimidae</taxon>
        <taxon>Panagrellus</taxon>
    </lineage>
</organism>
<evidence type="ECO:0000313" key="2">
    <source>
        <dbReference type="WBParaSite" id="Pan_g18141.t2"/>
    </source>
</evidence>
<proteinExistence type="predicted"/>
<reference evidence="2" key="2">
    <citation type="submission" date="2020-10" db="UniProtKB">
        <authorList>
            <consortium name="WormBaseParasite"/>
        </authorList>
    </citation>
    <scope>IDENTIFICATION</scope>
</reference>
<dbReference type="Proteomes" id="UP000492821">
    <property type="component" value="Unassembled WGS sequence"/>
</dbReference>
<name>A0A7E4V9F1_PANRE</name>
<accession>A0A7E4V9F1</accession>
<dbReference type="AlphaFoldDB" id="A0A7E4V9F1"/>
<protein>
    <submittedName>
        <fullName evidence="2">Phosphatidylinositol-glycan biosynthesis class X protein</fullName>
    </submittedName>
</protein>
<evidence type="ECO:0000313" key="1">
    <source>
        <dbReference type="Proteomes" id="UP000492821"/>
    </source>
</evidence>
<keyword evidence="1" id="KW-1185">Reference proteome</keyword>
<sequence>MPYPIAKLTYDLRCRLSKLAIPVERHNLQVAAGGSSICPPELQYIQETIYDCRFVVEDELMRFYANDENTLPIETTDVFPNTIIKCKAGTKVRTQIELQTCKATITKTQSWYLPLAGDDVSHFSFHLGVCLFGLIVVDQVFSMYSN</sequence>
<reference evidence="1" key="1">
    <citation type="journal article" date="2013" name="Genetics">
        <title>The draft genome and transcriptome of Panagrellus redivivus are shaped by the harsh demands of a free-living lifestyle.</title>
        <authorList>
            <person name="Srinivasan J."/>
            <person name="Dillman A.R."/>
            <person name="Macchietto M.G."/>
            <person name="Heikkinen L."/>
            <person name="Lakso M."/>
            <person name="Fracchia K.M."/>
            <person name="Antoshechkin I."/>
            <person name="Mortazavi A."/>
            <person name="Wong G."/>
            <person name="Sternberg P.W."/>
        </authorList>
    </citation>
    <scope>NUCLEOTIDE SEQUENCE [LARGE SCALE GENOMIC DNA]</scope>
    <source>
        <strain evidence="1">MT8872</strain>
    </source>
</reference>
<dbReference type="WBParaSite" id="Pan_g18141.t2">
    <property type="protein sequence ID" value="Pan_g18141.t2"/>
    <property type="gene ID" value="Pan_g18141"/>
</dbReference>